<gene>
    <name evidence="1" type="ORF">8AX9_7</name>
</gene>
<accession>A0A2H4IYG4</accession>
<reference evidence="1" key="1">
    <citation type="submission" date="2017-06" db="EMBL/GenBank/DDBJ databases">
        <title>Novel phages from South African skin metaviromes.</title>
        <authorList>
            <person name="van Zyl L.J."/>
            <person name="Abrahams Y."/>
            <person name="Stander E.A."/>
            <person name="Kirby B.M."/>
            <person name="Clavaud C."/>
            <person name="Farcet C."/>
            <person name="Breton L."/>
            <person name="Trindade M.I."/>
        </authorList>
    </citation>
    <scope>NUCLEOTIDE SEQUENCE</scope>
</reference>
<proteinExistence type="predicted"/>
<name>A0A2H4IYG4_9CAUD</name>
<organism evidence="1">
    <name type="scientific">uncultured Caudovirales phage</name>
    <dbReference type="NCBI Taxonomy" id="2100421"/>
    <lineage>
        <taxon>Viruses</taxon>
        <taxon>Duplodnaviria</taxon>
        <taxon>Heunggongvirae</taxon>
        <taxon>Uroviricota</taxon>
        <taxon>Caudoviricetes</taxon>
        <taxon>Peduoviridae</taxon>
        <taxon>Maltschvirus</taxon>
        <taxon>Maltschvirus maltsch</taxon>
    </lineage>
</organism>
<protein>
    <submittedName>
        <fullName evidence="1">Uncharacterized protein</fullName>
    </submittedName>
</protein>
<evidence type="ECO:0000313" key="1">
    <source>
        <dbReference type="EMBL" id="ASN67524.1"/>
    </source>
</evidence>
<sequence length="147" mass="17181">MMSIKNLNEDDRIKVQEVKGVGITVKMKNVYHIVQASLDINKWFADVNAIYGKIWTIDYTYDFYSLLEKTNDTEELLSEKVCNTSQCDSENGIDINECWHQQFIDEELRGAMKFIQTRYSLRTGRKENDIHNQKKLGEYANRFVGAL</sequence>
<dbReference type="EMBL" id="MF417850">
    <property type="protein sequence ID" value="ASN67524.1"/>
    <property type="molecule type" value="Genomic_DNA"/>
</dbReference>